<name>A0A9X1U493_9FLAO</name>
<evidence type="ECO:0000313" key="4">
    <source>
        <dbReference type="Proteomes" id="UP001139462"/>
    </source>
</evidence>
<dbReference type="Pfam" id="PF16169">
    <property type="entry name" value="DUF4872"/>
    <property type="match status" value="1"/>
</dbReference>
<feature type="domain" description="DUF4872" evidence="2">
    <location>
        <begin position="158"/>
        <end position="335"/>
    </location>
</feature>
<dbReference type="RefSeq" id="WP_237607816.1">
    <property type="nucleotide sequence ID" value="NZ_JAIRBB010000003.1"/>
</dbReference>
<dbReference type="EMBL" id="JAIRBB010000003">
    <property type="protein sequence ID" value="MCG2430635.1"/>
    <property type="molecule type" value="Genomic_DNA"/>
</dbReference>
<dbReference type="AlphaFoldDB" id="A0A9X1U493"/>
<sequence length="339" mass="38556">MKEETIINFTHHQTAHCENGVVSNLMKHNGFSVSEPMVFGIGSGLLFCYIPFLKVNHAPVITYRAMPGHIFKKFAKRTGIKMKREKFSNPKEAQSKLDENLERNNPVGLQVGVYNLLYFPDEYRFHFNAHNMVVYGKQDGRYLISDPVMEEVTSLSEKELEKVRFAKGAFAPKGHMYYPISFPEKLELEKAIVSGIKDTCKTMLAPIPIVGVKGIKTIANLIRKWPKKKGIKTANHYLGQVVRMQEEIGTGGGGFRYIYAAFLQESGKLIGNEKLIELAKEMTEIGDLWRDFAVEASRIYKNRSRNDAGQSENYNQVANQLDHIADLEKVFFKKLKKAI</sequence>
<evidence type="ECO:0000259" key="1">
    <source>
        <dbReference type="Pfam" id="PF14399"/>
    </source>
</evidence>
<evidence type="ECO:0000313" key="3">
    <source>
        <dbReference type="EMBL" id="MCG2430635.1"/>
    </source>
</evidence>
<comment type="caution">
    <text evidence="3">The sequence shown here is derived from an EMBL/GenBank/DDBJ whole genome shotgun (WGS) entry which is preliminary data.</text>
</comment>
<dbReference type="InterPro" id="IPR026935">
    <property type="entry name" value="BtrH_N"/>
</dbReference>
<dbReference type="Pfam" id="PF14399">
    <property type="entry name" value="BtrH_N"/>
    <property type="match status" value="1"/>
</dbReference>
<dbReference type="InterPro" id="IPR032369">
    <property type="entry name" value="DUF4872"/>
</dbReference>
<feature type="domain" description="Butirosin biosynthesis protein H N-terminal" evidence="1">
    <location>
        <begin position="16"/>
        <end position="147"/>
    </location>
</feature>
<gene>
    <name evidence="3" type="ORF">K8344_05855</name>
</gene>
<proteinExistence type="predicted"/>
<reference evidence="3" key="1">
    <citation type="submission" date="2021-09" db="EMBL/GenBank/DDBJ databases">
        <title>Genome of Aequorivita sp. strain F64183.</title>
        <authorList>
            <person name="Wang Y."/>
        </authorList>
    </citation>
    <scope>NUCLEOTIDE SEQUENCE</scope>
    <source>
        <strain evidence="3">F64183</strain>
    </source>
</reference>
<organism evidence="3 4">
    <name type="scientific">Aequorivita xiaoshiensis</name>
    <dbReference type="NCBI Taxonomy" id="2874476"/>
    <lineage>
        <taxon>Bacteria</taxon>
        <taxon>Pseudomonadati</taxon>
        <taxon>Bacteroidota</taxon>
        <taxon>Flavobacteriia</taxon>
        <taxon>Flavobacteriales</taxon>
        <taxon>Flavobacteriaceae</taxon>
        <taxon>Aequorivita</taxon>
    </lineage>
</organism>
<keyword evidence="4" id="KW-1185">Reference proteome</keyword>
<evidence type="ECO:0000259" key="2">
    <source>
        <dbReference type="Pfam" id="PF16169"/>
    </source>
</evidence>
<accession>A0A9X1U493</accession>
<protein>
    <submittedName>
        <fullName evidence="3">BtrH N-terminal domain-containing protein</fullName>
    </submittedName>
</protein>
<dbReference type="Proteomes" id="UP001139462">
    <property type="component" value="Unassembled WGS sequence"/>
</dbReference>